<evidence type="ECO:0000313" key="5">
    <source>
        <dbReference type="EMBL" id="EAS01100.1"/>
    </source>
</evidence>
<keyword evidence="2 4" id="KW-0647">Proteasome</keyword>
<keyword evidence="1 4" id="KW-0963">Cytoplasm</keyword>
<gene>
    <name evidence="5" type="ORF">TTHERM_00316530</name>
</gene>
<dbReference type="EMBL" id="GG662605">
    <property type="protein sequence ID" value="EAS01100.1"/>
    <property type="molecule type" value="Genomic_DNA"/>
</dbReference>
<comment type="similarity">
    <text evidence="4">Belongs to the peptidase T1B family.</text>
</comment>
<dbReference type="Pfam" id="PF00227">
    <property type="entry name" value="Proteasome"/>
    <property type="match status" value="1"/>
</dbReference>
<dbReference type="RefSeq" id="XP_001021345.1">
    <property type="nucleotide sequence ID" value="XM_001021345.3"/>
</dbReference>
<dbReference type="AlphaFoldDB" id="I7LW75"/>
<keyword evidence="6" id="KW-1185">Reference proteome</keyword>
<dbReference type="SUPFAM" id="SSF56235">
    <property type="entry name" value="N-terminal nucleophile aminohydrolases (Ntn hydrolases)"/>
    <property type="match status" value="1"/>
</dbReference>
<dbReference type="InterPro" id="IPR001353">
    <property type="entry name" value="Proteasome_sua/b"/>
</dbReference>
<protein>
    <recommendedName>
        <fullName evidence="4">Proteasome subunit beta</fullName>
    </recommendedName>
</protein>
<dbReference type="InterPro" id="IPR033811">
    <property type="entry name" value="Proteasome_beta_3"/>
</dbReference>
<dbReference type="Gene3D" id="3.60.20.10">
    <property type="entry name" value="Glutamine Phosphoribosylpyrophosphate, subunit 1, domain 1"/>
    <property type="match status" value="1"/>
</dbReference>
<comment type="subunit">
    <text evidence="4">Component of the proteasome complex.</text>
</comment>
<dbReference type="InterPro" id="IPR029055">
    <property type="entry name" value="Ntn_hydrolases_N"/>
</dbReference>
<evidence type="ECO:0000256" key="1">
    <source>
        <dbReference type="ARBA" id="ARBA00022490"/>
    </source>
</evidence>
<dbReference type="HOGENOM" id="CLU_035750_10_0_1"/>
<dbReference type="KEGG" id="tet:TTHERM_00316530"/>
<dbReference type="GO" id="GO:0019774">
    <property type="term" value="C:proteasome core complex, beta-subunit complex"/>
    <property type="evidence" value="ECO:0007669"/>
    <property type="project" value="InterPro"/>
</dbReference>
<dbReference type="GO" id="GO:0043161">
    <property type="term" value="P:proteasome-mediated ubiquitin-dependent protein catabolic process"/>
    <property type="evidence" value="ECO:0007669"/>
    <property type="project" value="InterPro"/>
</dbReference>
<comment type="function">
    <text evidence="4">Component of the proteasome, a multicatalytic proteinase complex which is characterized by its ability to cleave peptides with Arg, Phe, Tyr, Leu, and Glu adjacent to the leaving group at neutral or slightly basic pH. The proteasome has an ATP-dependent proteolytic activity.</text>
</comment>
<dbReference type="PROSITE" id="PS51476">
    <property type="entry name" value="PROTEASOME_BETA_2"/>
    <property type="match status" value="1"/>
</dbReference>
<dbReference type="GeneID" id="7829737"/>
<dbReference type="OrthoDB" id="204949at2759"/>
<comment type="subcellular location">
    <subcellularLocation>
        <location evidence="4">Cytoplasm</location>
    </subcellularLocation>
    <subcellularLocation>
        <location evidence="4">Nucleus</location>
    </subcellularLocation>
</comment>
<dbReference type="FunCoup" id="I7LW75">
    <property type="interactions" value="452"/>
</dbReference>
<dbReference type="InParanoid" id="I7LW75"/>
<name>I7LW75_TETTS</name>
<dbReference type="PANTHER" id="PTHR32194:SF10">
    <property type="entry name" value="PROTEASOME SUBUNIT BETA TYPE-3"/>
    <property type="match status" value="1"/>
</dbReference>
<keyword evidence="3 4" id="KW-0539">Nucleus</keyword>
<evidence type="ECO:0000256" key="2">
    <source>
        <dbReference type="ARBA" id="ARBA00022942"/>
    </source>
</evidence>
<dbReference type="Proteomes" id="UP000009168">
    <property type="component" value="Unassembled WGS sequence"/>
</dbReference>
<organism evidence="5 6">
    <name type="scientific">Tetrahymena thermophila (strain SB210)</name>
    <dbReference type="NCBI Taxonomy" id="312017"/>
    <lineage>
        <taxon>Eukaryota</taxon>
        <taxon>Sar</taxon>
        <taxon>Alveolata</taxon>
        <taxon>Ciliophora</taxon>
        <taxon>Intramacronucleata</taxon>
        <taxon>Oligohymenophorea</taxon>
        <taxon>Hymenostomatida</taxon>
        <taxon>Tetrahymenina</taxon>
        <taxon>Tetrahymenidae</taxon>
        <taxon>Tetrahymena</taxon>
    </lineage>
</organism>
<sequence>MGDPFSYNGGSMLAMKGEQCVAIGADRRLGAQFQTVATNFQKVFRIQDNILLGLTGLATDVQTFHRLIQYKVNLYRLRENKDMKVNTFVNLISATLYEKRWGPYFVSPIVAGLEYDEVKGVIPITATYDSIGCTSIEGEFQVGGTGADGLIGSCESFWRKGLKPDELEDIVAQSLSAGCDRDILSGWGGVVYTLTKDNLSVKVLKTKQS</sequence>
<evidence type="ECO:0000313" key="6">
    <source>
        <dbReference type="Proteomes" id="UP000009168"/>
    </source>
</evidence>
<dbReference type="OMA" id="CSEQLYG"/>
<evidence type="ECO:0000256" key="4">
    <source>
        <dbReference type="RuleBase" id="RU004203"/>
    </source>
</evidence>
<dbReference type="GO" id="GO:0005634">
    <property type="term" value="C:nucleus"/>
    <property type="evidence" value="ECO:0007669"/>
    <property type="project" value="UniProtKB-SubCell"/>
</dbReference>
<dbReference type="InterPro" id="IPR016050">
    <property type="entry name" value="Proteasome_bsu_CS"/>
</dbReference>
<dbReference type="PANTHER" id="PTHR32194">
    <property type="entry name" value="METALLOPROTEASE TLDD"/>
    <property type="match status" value="1"/>
</dbReference>
<dbReference type="PROSITE" id="PS00854">
    <property type="entry name" value="PROTEASOME_BETA_1"/>
    <property type="match status" value="1"/>
</dbReference>
<proteinExistence type="inferred from homology"/>
<evidence type="ECO:0000256" key="3">
    <source>
        <dbReference type="ARBA" id="ARBA00023242"/>
    </source>
</evidence>
<reference evidence="6" key="1">
    <citation type="journal article" date="2006" name="PLoS Biol.">
        <title>Macronuclear genome sequence of the ciliate Tetrahymena thermophila, a model eukaryote.</title>
        <authorList>
            <person name="Eisen J.A."/>
            <person name="Coyne R.S."/>
            <person name="Wu M."/>
            <person name="Wu D."/>
            <person name="Thiagarajan M."/>
            <person name="Wortman J.R."/>
            <person name="Badger J.H."/>
            <person name="Ren Q."/>
            <person name="Amedeo P."/>
            <person name="Jones K.M."/>
            <person name="Tallon L.J."/>
            <person name="Delcher A.L."/>
            <person name="Salzberg S.L."/>
            <person name="Silva J.C."/>
            <person name="Haas B.J."/>
            <person name="Majoros W.H."/>
            <person name="Farzad M."/>
            <person name="Carlton J.M."/>
            <person name="Smith R.K. Jr."/>
            <person name="Garg J."/>
            <person name="Pearlman R.E."/>
            <person name="Karrer K.M."/>
            <person name="Sun L."/>
            <person name="Manning G."/>
            <person name="Elde N.C."/>
            <person name="Turkewitz A.P."/>
            <person name="Asai D.J."/>
            <person name="Wilkes D.E."/>
            <person name="Wang Y."/>
            <person name="Cai H."/>
            <person name="Collins K."/>
            <person name="Stewart B.A."/>
            <person name="Lee S.R."/>
            <person name="Wilamowska K."/>
            <person name="Weinberg Z."/>
            <person name="Ruzzo W.L."/>
            <person name="Wloga D."/>
            <person name="Gaertig J."/>
            <person name="Frankel J."/>
            <person name="Tsao C.-C."/>
            <person name="Gorovsky M.A."/>
            <person name="Keeling P.J."/>
            <person name="Waller R.F."/>
            <person name="Patron N.J."/>
            <person name="Cherry J.M."/>
            <person name="Stover N.A."/>
            <person name="Krieger C.J."/>
            <person name="del Toro C."/>
            <person name="Ryder H.F."/>
            <person name="Williamson S.C."/>
            <person name="Barbeau R.A."/>
            <person name="Hamilton E.P."/>
            <person name="Orias E."/>
        </authorList>
    </citation>
    <scope>NUCLEOTIDE SEQUENCE [LARGE SCALE GENOMIC DNA]</scope>
    <source>
        <strain evidence="6">SB210</strain>
    </source>
</reference>
<dbReference type="eggNOG" id="KOG0180">
    <property type="taxonomic scope" value="Eukaryota"/>
</dbReference>
<dbReference type="STRING" id="312017.I7LW75"/>
<dbReference type="CDD" id="cd03759">
    <property type="entry name" value="proteasome_beta_type_3"/>
    <property type="match status" value="1"/>
</dbReference>
<dbReference type="GO" id="GO:0005737">
    <property type="term" value="C:cytoplasm"/>
    <property type="evidence" value="ECO:0007669"/>
    <property type="project" value="UniProtKB-SubCell"/>
</dbReference>
<accession>I7LW75</accession>
<dbReference type="InterPro" id="IPR023333">
    <property type="entry name" value="Proteasome_suB-type"/>
</dbReference>